<dbReference type="InterPro" id="IPR016024">
    <property type="entry name" value="ARM-type_fold"/>
</dbReference>
<evidence type="ECO:0000256" key="3">
    <source>
        <dbReference type="ARBA" id="ARBA00012483"/>
    </source>
</evidence>
<dbReference type="InterPro" id="IPR013083">
    <property type="entry name" value="Znf_RING/FYVE/PHD"/>
</dbReference>
<dbReference type="InterPro" id="IPR011989">
    <property type="entry name" value="ARM-like"/>
</dbReference>
<dbReference type="SMART" id="SM00504">
    <property type="entry name" value="Ubox"/>
    <property type="match status" value="1"/>
</dbReference>
<dbReference type="PROSITE" id="PS51698">
    <property type="entry name" value="U_BOX"/>
    <property type="match status" value="1"/>
</dbReference>
<feature type="region of interest" description="Disordered" evidence="6">
    <location>
        <begin position="1"/>
        <end position="23"/>
    </location>
</feature>
<dbReference type="PANTHER" id="PTHR23315:SF339">
    <property type="entry name" value="U-BOX DOMAIN-CONTAINING PROTEIN 40"/>
    <property type="match status" value="1"/>
</dbReference>
<reference evidence="8" key="1">
    <citation type="submission" date="2024-03" db="EMBL/GenBank/DDBJ databases">
        <authorList>
            <consortium name="ELIXIR-Norway"/>
            <consortium name="Elixir Norway"/>
        </authorList>
    </citation>
    <scope>NUCLEOTIDE SEQUENCE</scope>
</reference>
<dbReference type="SMART" id="SM00185">
    <property type="entry name" value="ARM"/>
    <property type="match status" value="5"/>
</dbReference>
<evidence type="ECO:0000256" key="2">
    <source>
        <dbReference type="ARBA" id="ARBA00004906"/>
    </source>
</evidence>
<evidence type="ECO:0000256" key="6">
    <source>
        <dbReference type="SAM" id="MobiDB-lite"/>
    </source>
</evidence>
<dbReference type="SUPFAM" id="SSF48371">
    <property type="entry name" value="ARM repeat"/>
    <property type="match status" value="1"/>
</dbReference>
<gene>
    <name evidence="8" type="ORF">CSSPJE1EN2_LOCUS2142</name>
</gene>
<dbReference type="InterPro" id="IPR045210">
    <property type="entry name" value="RING-Ubox_PUB"/>
</dbReference>
<dbReference type="Pfam" id="PF04564">
    <property type="entry name" value="U-box"/>
    <property type="match status" value="1"/>
</dbReference>
<proteinExistence type="predicted"/>
<evidence type="ECO:0000256" key="1">
    <source>
        <dbReference type="ARBA" id="ARBA00000900"/>
    </source>
</evidence>
<keyword evidence="9" id="KW-1185">Reference proteome</keyword>
<sequence>MDEAAGLKKSKGASTSSTTNTPLLLRTTPRSKEWPEDFVCPISRCLMADPVVVATGQSYERMCIQLWFQRGYRHCFKSGMAVMTPIVLTPNLQLRSAIVVWCDQHQVPRPRVPSLELATELLERVQPSQEYARVHPQSQDQEQSRGLTMWNPSRISHASSESDQYVHSATGRSLTEEIQTAAELGIHGIPLPLATKPSSYHSDELGLDKALVGMEAEILHKLQHKKHVEQEKGAAEIRSLTRTSEDYRLTLCTSAILGALLPLLQSKHARLQSDATAALMNLTLPQENKVKVARAGAIPYFIEVLKSRTEDAQVHAAGALFSLALNDDNKAPIGVLQAIPPLLHLLKSGPLEAQRDAAMALYHLSFLKMNRGKLLQAGAVALLMDLAGGESSAVASRVLLILNNLASAPEGRNAICEANGITELVHILDHRSLAPPLDPVREHAAAALLQLSHHNYRFKTQALRADAIKPLTMLAEHGNRRSKKKAVALLQILKDKPSEDDGANYADRFRKILRGAMSDQSESAQF</sequence>
<dbReference type="Proteomes" id="UP001497522">
    <property type="component" value="Chromosome 10"/>
</dbReference>
<organism evidence="8 9">
    <name type="scientific">Sphagnum jensenii</name>
    <dbReference type="NCBI Taxonomy" id="128206"/>
    <lineage>
        <taxon>Eukaryota</taxon>
        <taxon>Viridiplantae</taxon>
        <taxon>Streptophyta</taxon>
        <taxon>Embryophyta</taxon>
        <taxon>Bryophyta</taxon>
        <taxon>Sphagnophytina</taxon>
        <taxon>Sphagnopsida</taxon>
        <taxon>Sphagnales</taxon>
        <taxon>Sphagnaceae</taxon>
        <taxon>Sphagnum</taxon>
    </lineage>
</organism>
<name>A0ABP1A9C7_9BRYO</name>
<feature type="repeat" description="ARM" evidence="5">
    <location>
        <begin position="337"/>
        <end position="379"/>
    </location>
</feature>
<evidence type="ECO:0000256" key="5">
    <source>
        <dbReference type="PROSITE-ProRule" id="PRU00259"/>
    </source>
</evidence>
<accession>A0ABP1A9C7</accession>
<evidence type="ECO:0000313" key="9">
    <source>
        <dbReference type="Proteomes" id="UP001497522"/>
    </source>
</evidence>
<feature type="repeat" description="ARM" evidence="5">
    <location>
        <begin position="296"/>
        <end position="330"/>
    </location>
</feature>
<dbReference type="PROSITE" id="PS50176">
    <property type="entry name" value="ARM_REPEAT"/>
    <property type="match status" value="3"/>
</dbReference>
<feature type="repeat" description="ARM" evidence="5">
    <location>
        <begin position="255"/>
        <end position="297"/>
    </location>
</feature>
<dbReference type="InterPro" id="IPR000225">
    <property type="entry name" value="Armadillo"/>
</dbReference>
<evidence type="ECO:0000313" key="8">
    <source>
        <dbReference type="EMBL" id="CAK9859147.1"/>
    </source>
</evidence>
<dbReference type="EMBL" id="OZ023711">
    <property type="protein sequence ID" value="CAK9859147.1"/>
    <property type="molecule type" value="Genomic_DNA"/>
</dbReference>
<dbReference type="Gene3D" id="3.30.40.10">
    <property type="entry name" value="Zinc/RING finger domain, C3HC4 (zinc finger)"/>
    <property type="match status" value="1"/>
</dbReference>
<dbReference type="Gene3D" id="1.25.10.10">
    <property type="entry name" value="Leucine-rich Repeat Variant"/>
    <property type="match status" value="2"/>
</dbReference>
<dbReference type="EC" id="2.3.2.27" evidence="3"/>
<feature type="domain" description="U-box" evidence="7">
    <location>
        <begin position="33"/>
        <end position="108"/>
    </location>
</feature>
<protein>
    <recommendedName>
        <fullName evidence="3">RING-type E3 ubiquitin transferase</fullName>
        <ecNumber evidence="3">2.3.2.27</ecNumber>
    </recommendedName>
</protein>
<dbReference type="SUPFAM" id="SSF57850">
    <property type="entry name" value="RING/U-box"/>
    <property type="match status" value="1"/>
</dbReference>
<evidence type="ECO:0000256" key="4">
    <source>
        <dbReference type="ARBA" id="ARBA00022786"/>
    </source>
</evidence>
<keyword evidence="4" id="KW-0833">Ubl conjugation pathway</keyword>
<dbReference type="InterPro" id="IPR003613">
    <property type="entry name" value="Ubox_domain"/>
</dbReference>
<dbReference type="CDD" id="cd16664">
    <property type="entry name" value="RING-Ubox_PUB"/>
    <property type="match status" value="1"/>
</dbReference>
<dbReference type="Pfam" id="PF25598">
    <property type="entry name" value="ARM_PUB"/>
    <property type="match status" value="1"/>
</dbReference>
<dbReference type="InterPro" id="IPR058678">
    <property type="entry name" value="ARM_PUB"/>
</dbReference>
<comment type="pathway">
    <text evidence="2">Protein modification; protein ubiquitination.</text>
</comment>
<feature type="compositionally biased region" description="Low complexity" evidence="6">
    <location>
        <begin position="12"/>
        <end position="23"/>
    </location>
</feature>
<evidence type="ECO:0000259" key="7">
    <source>
        <dbReference type="PROSITE" id="PS51698"/>
    </source>
</evidence>
<dbReference type="PANTHER" id="PTHR23315">
    <property type="entry name" value="U BOX DOMAIN-CONTAINING"/>
    <property type="match status" value="1"/>
</dbReference>
<comment type="catalytic activity">
    <reaction evidence="1">
        <text>S-ubiquitinyl-[E2 ubiquitin-conjugating enzyme]-L-cysteine + [acceptor protein]-L-lysine = [E2 ubiquitin-conjugating enzyme]-L-cysteine + N(6)-ubiquitinyl-[acceptor protein]-L-lysine.</text>
        <dbReference type="EC" id="2.3.2.27"/>
    </reaction>
</comment>